<dbReference type="EC" id="2.3.2.26" evidence="2"/>
<protein>
    <recommendedName>
        <fullName evidence="2">HECT-type E3 ubiquitin transferase</fullName>
        <ecNumber evidence="2">2.3.2.26</ecNumber>
    </recommendedName>
</protein>
<feature type="domain" description="HECT" evidence="6">
    <location>
        <begin position="1"/>
        <end position="139"/>
    </location>
</feature>
<feature type="non-terminal residue" evidence="7">
    <location>
        <position position="139"/>
    </location>
</feature>
<evidence type="ECO:0000256" key="4">
    <source>
        <dbReference type="ARBA" id="ARBA00022786"/>
    </source>
</evidence>
<dbReference type="GO" id="GO:0061630">
    <property type="term" value="F:ubiquitin protein ligase activity"/>
    <property type="evidence" value="ECO:0007669"/>
    <property type="project" value="UniProtKB-EC"/>
</dbReference>
<keyword evidence="3" id="KW-0808">Transferase</keyword>
<evidence type="ECO:0000256" key="5">
    <source>
        <dbReference type="PROSITE-ProRule" id="PRU00104"/>
    </source>
</evidence>
<keyword evidence="4 5" id="KW-0833">Ubl conjugation pathway</keyword>
<dbReference type="InterPro" id="IPR044611">
    <property type="entry name" value="E3A/B/C-like"/>
</dbReference>
<evidence type="ECO:0000256" key="3">
    <source>
        <dbReference type="ARBA" id="ARBA00022679"/>
    </source>
</evidence>
<dbReference type="InterPro" id="IPR000569">
    <property type="entry name" value="HECT_dom"/>
</dbReference>
<accession>A0A1B6I3X3</accession>
<organism evidence="7">
    <name type="scientific">Homalodisca liturata</name>
    <dbReference type="NCBI Taxonomy" id="320908"/>
    <lineage>
        <taxon>Eukaryota</taxon>
        <taxon>Metazoa</taxon>
        <taxon>Ecdysozoa</taxon>
        <taxon>Arthropoda</taxon>
        <taxon>Hexapoda</taxon>
        <taxon>Insecta</taxon>
        <taxon>Pterygota</taxon>
        <taxon>Neoptera</taxon>
        <taxon>Paraneoptera</taxon>
        <taxon>Hemiptera</taxon>
        <taxon>Auchenorrhyncha</taxon>
        <taxon>Membracoidea</taxon>
        <taxon>Cicadellidae</taxon>
        <taxon>Cicadellinae</taxon>
        <taxon>Proconiini</taxon>
        <taxon>Homalodisca</taxon>
    </lineage>
</organism>
<evidence type="ECO:0000259" key="6">
    <source>
        <dbReference type="PROSITE" id="PS50237"/>
    </source>
</evidence>
<feature type="non-terminal residue" evidence="7">
    <location>
        <position position="1"/>
    </location>
</feature>
<dbReference type="SUPFAM" id="SSF56204">
    <property type="entry name" value="Hect, E3 ligase catalytic domain"/>
    <property type="match status" value="1"/>
</dbReference>
<dbReference type="EMBL" id="GECU01026070">
    <property type="protein sequence ID" value="JAS81636.1"/>
    <property type="molecule type" value="Transcribed_RNA"/>
</dbReference>
<reference evidence="7" key="1">
    <citation type="submission" date="2015-11" db="EMBL/GenBank/DDBJ databases">
        <title>De novo transcriptome assembly of four potential Pierce s Disease insect vectors from Arizona vineyards.</title>
        <authorList>
            <person name="Tassone E.E."/>
        </authorList>
    </citation>
    <scope>NUCLEOTIDE SEQUENCE</scope>
</reference>
<dbReference type="InterPro" id="IPR035983">
    <property type="entry name" value="Hect_E3_ubiquitin_ligase"/>
</dbReference>
<dbReference type="Gene3D" id="3.30.2160.10">
    <property type="entry name" value="Hect, E3 ligase catalytic domain"/>
    <property type="match status" value="1"/>
</dbReference>
<dbReference type="Gene3D" id="3.90.1750.10">
    <property type="entry name" value="Hect, E3 ligase catalytic domains"/>
    <property type="match status" value="1"/>
</dbReference>
<evidence type="ECO:0000256" key="2">
    <source>
        <dbReference type="ARBA" id="ARBA00012485"/>
    </source>
</evidence>
<dbReference type="Pfam" id="PF00632">
    <property type="entry name" value="HECT"/>
    <property type="match status" value="1"/>
</dbReference>
<gene>
    <name evidence="7" type="ORF">g.59204</name>
</gene>
<name>A0A1B6I3X3_9HEMI</name>
<sequence length="139" mass="16008">RIHELVPGGSKVLVTKENFAEFKRRYSEFYTEKLVEKEFSSFMEGFNEVIDPKSISLLQPGELEKIIIGLDEFDFAVIKATTTYNGYTKDARIIRDFWAIVEGYNYAYKKKLLQFITGNDRLPVAGSKALKLTIIRNGR</sequence>
<dbReference type="AlphaFoldDB" id="A0A1B6I3X3"/>
<comment type="caution">
    <text evidence="5">Lacks conserved residue(s) required for the propagation of feature annotation.</text>
</comment>
<dbReference type="PANTHER" id="PTHR45700:SF8">
    <property type="entry name" value="HECT-TYPE E3 UBIQUITIN TRANSFERASE"/>
    <property type="match status" value="1"/>
</dbReference>
<dbReference type="Gene3D" id="3.30.2410.10">
    <property type="entry name" value="Hect, E3 ligase catalytic domain"/>
    <property type="match status" value="1"/>
</dbReference>
<dbReference type="PANTHER" id="PTHR45700">
    <property type="entry name" value="UBIQUITIN-PROTEIN LIGASE E3C"/>
    <property type="match status" value="1"/>
</dbReference>
<dbReference type="GO" id="GO:0000209">
    <property type="term" value="P:protein polyubiquitination"/>
    <property type="evidence" value="ECO:0007669"/>
    <property type="project" value="InterPro"/>
</dbReference>
<dbReference type="PROSITE" id="PS50237">
    <property type="entry name" value="HECT"/>
    <property type="match status" value="1"/>
</dbReference>
<evidence type="ECO:0000313" key="7">
    <source>
        <dbReference type="EMBL" id="JAS81636.1"/>
    </source>
</evidence>
<dbReference type="GO" id="GO:0009966">
    <property type="term" value="P:regulation of signal transduction"/>
    <property type="evidence" value="ECO:0007669"/>
    <property type="project" value="UniProtKB-ARBA"/>
</dbReference>
<proteinExistence type="predicted"/>
<comment type="catalytic activity">
    <reaction evidence="1">
        <text>S-ubiquitinyl-[E2 ubiquitin-conjugating enzyme]-L-cysteine + [acceptor protein]-L-lysine = [E2 ubiquitin-conjugating enzyme]-L-cysteine + N(6)-ubiquitinyl-[acceptor protein]-L-lysine.</text>
        <dbReference type="EC" id="2.3.2.26"/>
    </reaction>
</comment>
<evidence type="ECO:0000256" key="1">
    <source>
        <dbReference type="ARBA" id="ARBA00000885"/>
    </source>
</evidence>